<gene>
    <name evidence="19" type="primary">LOC116287943</name>
</gene>
<dbReference type="InParanoid" id="A0A6P8H4Y7"/>
<evidence type="ECO:0000256" key="14">
    <source>
        <dbReference type="SAM" id="Phobius"/>
    </source>
</evidence>
<keyword evidence="9" id="KW-0862">Zinc</keyword>
<evidence type="ECO:0000259" key="17">
    <source>
        <dbReference type="Pfam" id="PF22249"/>
    </source>
</evidence>
<feature type="domain" description="Peptidase M28" evidence="15">
    <location>
        <begin position="156"/>
        <end position="352"/>
    </location>
</feature>
<dbReference type="FunCoup" id="A0A6P8H4Y7">
    <property type="interactions" value="1019"/>
</dbReference>
<evidence type="ECO:0000256" key="1">
    <source>
        <dbReference type="ARBA" id="ARBA00001947"/>
    </source>
</evidence>
<feature type="domain" description="Endoplasmic reticulum metallopeptidase 1-like C-terminal" evidence="16">
    <location>
        <begin position="679"/>
        <end position="902"/>
    </location>
</feature>
<dbReference type="Gene3D" id="3.40.630.10">
    <property type="entry name" value="Zn peptidases"/>
    <property type="match status" value="1"/>
</dbReference>
<dbReference type="AlphaFoldDB" id="A0A6P8H4Y7"/>
<keyword evidence="6" id="KW-0479">Metal-binding</keyword>
<dbReference type="GeneID" id="116287943"/>
<keyword evidence="8" id="KW-0256">Endoplasmic reticulum</keyword>
<dbReference type="InterPro" id="IPR053974">
    <property type="entry name" value="ERMP1_1-A_TM"/>
</dbReference>
<dbReference type="Pfam" id="PF22248">
    <property type="entry name" value="ERMP1_C"/>
    <property type="match status" value="1"/>
</dbReference>
<proteinExistence type="inferred from homology"/>
<dbReference type="SUPFAM" id="SSF53187">
    <property type="entry name" value="Zn-dependent exopeptidases"/>
    <property type="match status" value="1"/>
</dbReference>
<feature type="transmembrane region" description="Helical" evidence="14">
    <location>
        <begin position="470"/>
        <end position="491"/>
    </location>
</feature>
<feature type="domain" description="Endoplasmic reticulum metallopeptidase 1/1-A TM" evidence="17">
    <location>
        <begin position="429"/>
        <end position="657"/>
    </location>
</feature>
<keyword evidence="13" id="KW-0325">Glycoprotein</keyword>
<comment type="subcellular location">
    <subcellularLocation>
        <location evidence="2">Endoplasmic reticulum membrane</location>
        <topology evidence="2">Multi-pass membrane protein</topology>
    </subcellularLocation>
</comment>
<dbReference type="OrthoDB" id="76293at2759"/>
<feature type="transmembrane region" description="Helical" evidence="14">
    <location>
        <begin position="619"/>
        <end position="642"/>
    </location>
</feature>
<evidence type="ECO:0000256" key="10">
    <source>
        <dbReference type="ARBA" id="ARBA00022989"/>
    </source>
</evidence>
<dbReference type="InterPro" id="IPR053973">
    <property type="entry name" value="ERMP1-like_C"/>
</dbReference>
<keyword evidence="7" id="KW-0378">Hydrolase</keyword>
<dbReference type="InterPro" id="IPR007484">
    <property type="entry name" value="Peptidase_M28"/>
</dbReference>
<dbReference type="InterPro" id="IPR048024">
    <property type="entry name" value="Fxna-like_M28_dom"/>
</dbReference>
<feature type="transmembrane region" description="Helical" evidence="14">
    <location>
        <begin position="649"/>
        <end position="672"/>
    </location>
</feature>
<reference evidence="19" key="1">
    <citation type="submission" date="2025-08" db="UniProtKB">
        <authorList>
            <consortium name="RefSeq"/>
        </authorList>
    </citation>
    <scope>IDENTIFICATION</scope>
    <source>
        <tissue evidence="19">Tentacle</tissue>
    </source>
</reference>
<evidence type="ECO:0000256" key="5">
    <source>
        <dbReference type="ARBA" id="ARBA00022692"/>
    </source>
</evidence>
<evidence type="ECO:0000256" key="9">
    <source>
        <dbReference type="ARBA" id="ARBA00022833"/>
    </source>
</evidence>
<dbReference type="GO" id="GO:0008235">
    <property type="term" value="F:metalloexopeptidase activity"/>
    <property type="evidence" value="ECO:0007669"/>
    <property type="project" value="InterPro"/>
</dbReference>
<keyword evidence="18" id="KW-1185">Reference proteome</keyword>
<feature type="transmembrane region" description="Helical" evidence="14">
    <location>
        <begin position="38"/>
        <end position="59"/>
    </location>
</feature>
<keyword evidence="12 14" id="KW-0472">Membrane</keyword>
<organism evidence="18 19">
    <name type="scientific">Actinia tenebrosa</name>
    <name type="common">Australian red waratah sea anemone</name>
    <dbReference type="NCBI Taxonomy" id="6105"/>
    <lineage>
        <taxon>Eukaryota</taxon>
        <taxon>Metazoa</taxon>
        <taxon>Cnidaria</taxon>
        <taxon>Anthozoa</taxon>
        <taxon>Hexacorallia</taxon>
        <taxon>Actiniaria</taxon>
        <taxon>Actiniidae</taxon>
        <taxon>Actinia</taxon>
    </lineage>
</organism>
<feature type="transmembrane region" description="Helical" evidence="14">
    <location>
        <begin position="546"/>
        <end position="565"/>
    </location>
</feature>
<evidence type="ECO:0000313" key="19">
    <source>
        <dbReference type="RefSeq" id="XP_031550511.1"/>
    </source>
</evidence>
<comment type="cofactor">
    <cofactor evidence="1">
        <name>Zn(2+)</name>
        <dbReference type="ChEBI" id="CHEBI:29105"/>
    </cofactor>
</comment>
<evidence type="ECO:0000313" key="18">
    <source>
        <dbReference type="Proteomes" id="UP000515163"/>
    </source>
</evidence>
<evidence type="ECO:0000256" key="4">
    <source>
        <dbReference type="ARBA" id="ARBA00022670"/>
    </source>
</evidence>
<evidence type="ECO:0000259" key="16">
    <source>
        <dbReference type="Pfam" id="PF22248"/>
    </source>
</evidence>
<keyword evidence="4" id="KW-0645">Protease</keyword>
<accession>A0A6P8H4Y7</accession>
<dbReference type="GO" id="GO:0006508">
    <property type="term" value="P:proteolysis"/>
    <property type="evidence" value="ECO:0007669"/>
    <property type="project" value="UniProtKB-KW"/>
</dbReference>
<name>A0A6P8H4Y7_ACTTE</name>
<dbReference type="FunFam" id="3.40.630.10:FF:000008">
    <property type="entry name" value="Endoplasmic reticulum metallopeptidase 1"/>
    <property type="match status" value="1"/>
</dbReference>
<evidence type="ECO:0000256" key="12">
    <source>
        <dbReference type="ARBA" id="ARBA00023136"/>
    </source>
</evidence>
<evidence type="ECO:0000259" key="15">
    <source>
        <dbReference type="Pfam" id="PF04389"/>
    </source>
</evidence>
<evidence type="ECO:0000256" key="3">
    <source>
        <dbReference type="ARBA" id="ARBA00010918"/>
    </source>
</evidence>
<evidence type="ECO:0000256" key="6">
    <source>
        <dbReference type="ARBA" id="ARBA00022723"/>
    </source>
</evidence>
<dbReference type="Pfam" id="PF22249">
    <property type="entry name" value="ERMP1-TM"/>
    <property type="match status" value="1"/>
</dbReference>
<dbReference type="GO" id="GO:0005789">
    <property type="term" value="C:endoplasmic reticulum membrane"/>
    <property type="evidence" value="ECO:0007669"/>
    <property type="project" value="UniProtKB-SubCell"/>
</dbReference>
<dbReference type="GO" id="GO:0046872">
    <property type="term" value="F:metal ion binding"/>
    <property type="evidence" value="ECO:0007669"/>
    <property type="project" value="UniProtKB-KW"/>
</dbReference>
<dbReference type="CDD" id="cd03875">
    <property type="entry name" value="M28_Fxna_like"/>
    <property type="match status" value="1"/>
</dbReference>
<evidence type="ECO:0000256" key="8">
    <source>
        <dbReference type="ARBA" id="ARBA00022824"/>
    </source>
</evidence>
<dbReference type="Pfam" id="PF04389">
    <property type="entry name" value="Peptidase_M28"/>
    <property type="match status" value="1"/>
</dbReference>
<evidence type="ECO:0000256" key="13">
    <source>
        <dbReference type="ARBA" id="ARBA00023180"/>
    </source>
</evidence>
<evidence type="ECO:0000256" key="7">
    <source>
        <dbReference type="ARBA" id="ARBA00022801"/>
    </source>
</evidence>
<keyword evidence="11" id="KW-0482">Metalloprotease</keyword>
<dbReference type="KEGG" id="aten:116287943"/>
<dbReference type="InterPro" id="IPR045175">
    <property type="entry name" value="M28_fam"/>
</dbReference>
<evidence type="ECO:0000256" key="2">
    <source>
        <dbReference type="ARBA" id="ARBA00004477"/>
    </source>
</evidence>
<dbReference type="PANTHER" id="PTHR12147">
    <property type="entry name" value="METALLOPEPTIDASE M28 FAMILY MEMBER"/>
    <property type="match status" value="1"/>
</dbReference>
<dbReference type="PANTHER" id="PTHR12147:SF22">
    <property type="entry name" value="ENDOPLASMIC RETICULUM METALLOPEPTIDASE 1"/>
    <property type="match status" value="1"/>
</dbReference>
<comment type="similarity">
    <text evidence="3">Belongs to the peptidase M28 family.</text>
</comment>
<keyword evidence="10 14" id="KW-1133">Transmembrane helix</keyword>
<feature type="transmembrane region" description="Helical" evidence="14">
    <location>
        <begin position="586"/>
        <end position="607"/>
    </location>
</feature>
<dbReference type="Proteomes" id="UP000515163">
    <property type="component" value="Unplaced"/>
</dbReference>
<feature type="transmembrane region" description="Helical" evidence="14">
    <location>
        <begin position="428"/>
        <end position="450"/>
    </location>
</feature>
<sequence>MADVRLRKGGLKSSLESSEAENKSYRNKEELTVKEKRGYSWIFVSTLCFYGVILGISYLESRSVPSPKRHVDSHIGEFSEERARVHLDAITSFGPRPTGSVANEIHTVKYILDQVANIKLSAKKSVVIEVDVQKPSGTFFLDFLDGFTSHYYNITNIVVRVSPVKNSPPEHSVLINAHFDSVPNSPGASDDAVSCATMLEILRVMAQCPAANLTHAVIFLFNGAEENVLQASHGFITQHPWTKSIRAFVNLEAAGAGGKEIVFQTGPEHPWLVKAYTEVAPYPSAQVIGQEIFQNGLIPSDTDFRIFRDHGNIPGIDIAYHTNGYVYHTYYDTPAAITPGSIQRAGENVLTVVMEMANSPLLTDPGEYRHGAMVFFDFMGLFMVHYPERIGVIINGITFIFTVALIAKKMFISRKKGEGGMQVNRISITSLLSSFGILLLSWVAGLTFPLTVAAILTTSGHSLTWFCRPYLIAGLFVSPVLLGIGSVHCLVKHVTLLPKEKSSGDKTNALTQLWQQETNVFYSSLIIWTGLLGVMTYYNLASAHLPLLWVIFPLCIRVFIWENMLRKNSCGTGNIVQFLIMYLSSVLVPVCFTSYSCVTVLDLFMPIMGRSGSQTIPDVFIAVIVAILVIVLTSYLVSLLYLMRNMNWAGLFLCALTFLSISISLSGLAFPYSAEKQCPKRFFYQHIVRTFHGMDGSVVKKDSGIWLNPLDYNGITHLKDVPLIKQAKQVMTDDGVYQGFPYYLPARNLFKKSFYIPGPPPDVRSLLWDCKLLSRTQEGRTFRFTFLIKGPDHMTVYFSTAQEVYFLSSSLGHLESTDDPSHTHGTTYFIYYSHGTRTVPWEFWVEFQVERDLPKNSPLMDLAVAAHFLNGEQSRTPFLNQLIKESPDWVFAHSWVNVYESWSFGV</sequence>
<feature type="transmembrane region" description="Helical" evidence="14">
    <location>
        <begin position="520"/>
        <end position="540"/>
    </location>
</feature>
<dbReference type="RefSeq" id="XP_031550511.1">
    <property type="nucleotide sequence ID" value="XM_031694651.1"/>
</dbReference>
<keyword evidence="5 14" id="KW-0812">Transmembrane</keyword>
<evidence type="ECO:0000256" key="11">
    <source>
        <dbReference type="ARBA" id="ARBA00023049"/>
    </source>
</evidence>
<protein>
    <submittedName>
        <fullName evidence="19">Endoplasmic reticulum metallopeptidase 1-like isoform X1</fullName>
    </submittedName>
</protein>
<feature type="transmembrane region" description="Helical" evidence="14">
    <location>
        <begin position="390"/>
        <end position="407"/>
    </location>
</feature>